<gene>
    <name evidence="14" type="primary">pepP</name>
    <name evidence="14" type="ORF">GNP35_01455</name>
</gene>
<evidence type="ECO:0000256" key="2">
    <source>
        <dbReference type="ARBA" id="ARBA00001936"/>
    </source>
</evidence>
<comment type="similarity">
    <text evidence="3">Belongs to the peptidase M24B family.</text>
</comment>
<dbReference type="SUPFAM" id="SSF55920">
    <property type="entry name" value="Creatinase/aminopeptidase"/>
    <property type="match status" value="1"/>
</dbReference>
<evidence type="ECO:0000259" key="13">
    <source>
        <dbReference type="SMART" id="SM01011"/>
    </source>
</evidence>
<dbReference type="AlphaFoldDB" id="A0A6N8F3W9"/>
<dbReference type="InterPro" id="IPR000994">
    <property type="entry name" value="Pept_M24"/>
</dbReference>
<dbReference type="GO" id="GO:0070006">
    <property type="term" value="F:metalloaminopeptidase activity"/>
    <property type="evidence" value="ECO:0007669"/>
    <property type="project" value="InterPro"/>
</dbReference>
<evidence type="ECO:0000256" key="9">
    <source>
        <dbReference type="ARBA" id="ARBA00023211"/>
    </source>
</evidence>
<dbReference type="InterPro" id="IPR029149">
    <property type="entry name" value="Creatin/AminoP/Spt16_N"/>
</dbReference>
<evidence type="ECO:0000256" key="4">
    <source>
        <dbReference type="ARBA" id="ARBA00012574"/>
    </source>
</evidence>
<dbReference type="FunFam" id="3.90.230.10:FF:000002">
    <property type="entry name" value="Xaa-Pro aminopeptidase 3"/>
    <property type="match status" value="1"/>
</dbReference>
<comment type="catalytic activity">
    <reaction evidence="1">
        <text>Release of any N-terminal amino acid, including proline, that is linked to proline, even from a dipeptide or tripeptide.</text>
        <dbReference type="EC" id="3.4.11.9"/>
    </reaction>
</comment>
<comment type="cofactor">
    <cofactor evidence="2">
        <name>Mn(2+)</name>
        <dbReference type="ChEBI" id="CHEBI:29035"/>
    </cofactor>
</comment>
<protein>
    <recommendedName>
        <fullName evidence="10">Xaa-Pro aminopeptidase</fullName>
        <ecNumber evidence="4">3.4.11.9</ecNumber>
    </recommendedName>
    <alternativeName>
        <fullName evidence="11">Aminopeptidase P II</fullName>
    </alternativeName>
    <alternativeName>
        <fullName evidence="12">X-Pro aminopeptidase</fullName>
    </alternativeName>
</protein>
<dbReference type="NCBIfam" id="NF008131">
    <property type="entry name" value="PRK10879.1"/>
    <property type="match status" value="1"/>
</dbReference>
<evidence type="ECO:0000256" key="3">
    <source>
        <dbReference type="ARBA" id="ARBA00008766"/>
    </source>
</evidence>
<dbReference type="Gene3D" id="3.90.230.10">
    <property type="entry name" value="Creatinase/methionine aminopeptidase superfamily"/>
    <property type="match status" value="1"/>
</dbReference>
<dbReference type="PANTHER" id="PTHR43226:SF4">
    <property type="entry name" value="XAA-PRO AMINOPEPTIDASE 3"/>
    <property type="match status" value="1"/>
</dbReference>
<dbReference type="InterPro" id="IPR036005">
    <property type="entry name" value="Creatinase/aminopeptidase-like"/>
</dbReference>
<dbReference type="SUPFAM" id="SSF53092">
    <property type="entry name" value="Creatinase/prolidase N-terminal domain"/>
    <property type="match status" value="1"/>
</dbReference>
<keyword evidence="8" id="KW-0482">Metalloprotease</keyword>
<dbReference type="SMART" id="SM01011">
    <property type="entry name" value="AMP_N"/>
    <property type="match status" value="1"/>
</dbReference>
<dbReference type="Gene3D" id="3.40.350.10">
    <property type="entry name" value="Creatinase/prolidase N-terminal domain"/>
    <property type="match status" value="1"/>
</dbReference>
<dbReference type="InterPro" id="IPR007865">
    <property type="entry name" value="Aminopep_P_N"/>
</dbReference>
<feature type="domain" description="Aminopeptidase P N-terminal" evidence="13">
    <location>
        <begin position="5"/>
        <end position="139"/>
    </location>
</feature>
<evidence type="ECO:0000256" key="6">
    <source>
        <dbReference type="ARBA" id="ARBA00022723"/>
    </source>
</evidence>
<sequence>MINSIPVNEFVNRRIALAEKMKDNSVAIIPAAQELTRSRDTEFAFRQNSDFHYLTGFPEPDAYLIIEKMDGVHASTLVCRVKDKSAEIWHGRRIGKEQAVKSFEVHRAFDTTELNETIKDAINNKSTLYFAQGEYDYADDLVFNTMHELRMGPKKGWSAPTEMLDVRPLVHNMRLFKSEAEISVMREAGKISAAAHKRAMQFSAAQTKQNLPVFEYQLEAEIHHHYAMNKARHPAYGTIVGGGENACILHYTENQDEVKSGDLVLIDSGCELEGYAADITRTWPVNGKFSEEQKAIYNVVLNAQQAVLDAISPTASLKSITNASIKAVTEGLVALGILSGDVDELIKDNAHRAFYMHGCSHWIGLDVHDVGDYNQAGAERSLEPGMVFTVEPGIYIDSEANCDAKWHGIGVRIEDDILITKNGYENLTESVPKTVEEIEAIFS</sequence>
<keyword evidence="14" id="KW-0031">Aminopeptidase</keyword>
<dbReference type="EC" id="3.4.11.9" evidence="4"/>
<dbReference type="InterPro" id="IPR052433">
    <property type="entry name" value="X-Pro_dipept-like"/>
</dbReference>
<keyword evidence="7 14" id="KW-0378">Hydrolase</keyword>
<dbReference type="InterPro" id="IPR001714">
    <property type="entry name" value="Pept_M24_MAP"/>
</dbReference>
<evidence type="ECO:0000313" key="15">
    <source>
        <dbReference type="Proteomes" id="UP000439994"/>
    </source>
</evidence>
<dbReference type="Proteomes" id="UP000439994">
    <property type="component" value="Unassembled WGS sequence"/>
</dbReference>
<evidence type="ECO:0000256" key="7">
    <source>
        <dbReference type="ARBA" id="ARBA00022801"/>
    </source>
</evidence>
<evidence type="ECO:0000256" key="5">
    <source>
        <dbReference type="ARBA" id="ARBA00022670"/>
    </source>
</evidence>
<keyword evidence="9" id="KW-0464">Manganese</keyword>
<reference evidence="14 15" key="1">
    <citation type="submission" date="2019-11" db="EMBL/GenBank/DDBJ databases">
        <title>P. haliotis isolates from Z. marina roots.</title>
        <authorList>
            <person name="Cohen M."/>
            <person name="Jospin G."/>
            <person name="Eisen J.A."/>
            <person name="Coil D.A."/>
        </authorList>
    </citation>
    <scope>NUCLEOTIDE SEQUENCE [LARGE SCALE GENOMIC DNA]</scope>
    <source>
        <strain evidence="14 15">UCD-MCMsp1aY</strain>
    </source>
</reference>
<evidence type="ECO:0000256" key="12">
    <source>
        <dbReference type="ARBA" id="ARBA00081411"/>
    </source>
</evidence>
<dbReference type="GO" id="GO:0006508">
    <property type="term" value="P:proteolysis"/>
    <property type="evidence" value="ECO:0007669"/>
    <property type="project" value="UniProtKB-KW"/>
</dbReference>
<proteinExistence type="inferred from homology"/>
<comment type="caution">
    <text evidence="14">The sequence shown here is derived from an EMBL/GenBank/DDBJ whole genome shotgun (WGS) entry which is preliminary data.</text>
</comment>
<keyword evidence="5" id="KW-0645">Protease</keyword>
<evidence type="ECO:0000313" key="14">
    <source>
        <dbReference type="EMBL" id="MUH71275.1"/>
    </source>
</evidence>
<evidence type="ECO:0000256" key="8">
    <source>
        <dbReference type="ARBA" id="ARBA00023049"/>
    </source>
</evidence>
<organism evidence="14 15">
    <name type="scientific">Psychrosphaera haliotis</name>
    <dbReference type="NCBI Taxonomy" id="555083"/>
    <lineage>
        <taxon>Bacteria</taxon>
        <taxon>Pseudomonadati</taxon>
        <taxon>Pseudomonadota</taxon>
        <taxon>Gammaproteobacteria</taxon>
        <taxon>Alteromonadales</taxon>
        <taxon>Pseudoalteromonadaceae</taxon>
        <taxon>Psychrosphaera</taxon>
    </lineage>
</organism>
<name>A0A6N8F3W9_9GAMM</name>
<evidence type="ECO:0000256" key="11">
    <source>
        <dbReference type="ARBA" id="ARBA00075356"/>
    </source>
</evidence>
<dbReference type="GO" id="GO:0030145">
    <property type="term" value="F:manganese ion binding"/>
    <property type="evidence" value="ECO:0007669"/>
    <property type="project" value="InterPro"/>
</dbReference>
<dbReference type="Pfam" id="PF05195">
    <property type="entry name" value="AMP_N"/>
    <property type="match status" value="1"/>
</dbReference>
<evidence type="ECO:0000256" key="1">
    <source>
        <dbReference type="ARBA" id="ARBA00001424"/>
    </source>
</evidence>
<evidence type="ECO:0000256" key="10">
    <source>
        <dbReference type="ARBA" id="ARBA00069363"/>
    </source>
</evidence>
<keyword evidence="15" id="KW-1185">Reference proteome</keyword>
<dbReference type="OrthoDB" id="9806388at2"/>
<dbReference type="PANTHER" id="PTHR43226">
    <property type="entry name" value="XAA-PRO AMINOPEPTIDASE 3"/>
    <property type="match status" value="1"/>
</dbReference>
<dbReference type="GO" id="GO:0005829">
    <property type="term" value="C:cytosol"/>
    <property type="evidence" value="ECO:0007669"/>
    <property type="project" value="TreeGrafter"/>
</dbReference>
<dbReference type="PRINTS" id="PR00599">
    <property type="entry name" value="MAPEPTIDASE"/>
</dbReference>
<dbReference type="CDD" id="cd01087">
    <property type="entry name" value="Prolidase"/>
    <property type="match status" value="1"/>
</dbReference>
<accession>A0A6N8F3W9</accession>
<keyword evidence="6" id="KW-0479">Metal-binding</keyword>
<dbReference type="EMBL" id="WOCD01000001">
    <property type="protein sequence ID" value="MUH71275.1"/>
    <property type="molecule type" value="Genomic_DNA"/>
</dbReference>
<dbReference type="Pfam" id="PF00557">
    <property type="entry name" value="Peptidase_M24"/>
    <property type="match status" value="1"/>
</dbReference>